<dbReference type="EMBL" id="CP002959">
    <property type="protein sequence ID" value="AFM11723.1"/>
    <property type="molecule type" value="Genomic_DNA"/>
</dbReference>
<dbReference type="RefSeq" id="WP_014802240.1">
    <property type="nucleotide sequence ID" value="NC_018020.1"/>
</dbReference>
<dbReference type="OrthoDB" id="338207at2"/>
<evidence type="ECO:0000256" key="1">
    <source>
        <dbReference type="SAM" id="Phobius"/>
    </source>
</evidence>
<dbReference type="HOGENOM" id="CLU_1348447_0_0_12"/>
<keyword evidence="1" id="KW-0472">Membrane</keyword>
<dbReference type="Proteomes" id="UP000006048">
    <property type="component" value="Chromosome"/>
</dbReference>
<name>I4B366_TURPD</name>
<dbReference type="AlphaFoldDB" id="I4B366"/>
<keyword evidence="1" id="KW-0812">Transmembrane</keyword>
<dbReference type="KEGG" id="tpx:Turpa_1074"/>
<evidence type="ECO:0000313" key="2">
    <source>
        <dbReference type="EMBL" id="AFM11723.1"/>
    </source>
</evidence>
<sequence length="203" mass="22927">MANGTAAKTKKPYFWQRKYFIDKRFQGKFILRYSIVVAISAVLVIGALFALKNKAYSLLPDGASVLAQMDVDNHQALAKDKDGKWVIVAEGQGQEYFPLKVTSGGYKFYNAFDLYIWPVIVVTLLNILIIMIYSVFFSHKVAGPIFKIKKHLNHYLATGDYEDIKLRKGDNLDDLARLVNHAIHRHEHKHSYDKPGPGTGGQA</sequence>
<evidence type="ECO:0008006" key="4">
    <source>
        <dbReference type="Google" id="ProtNLM"/>
    </source>
</evidence>
<feature type="transmembrane region" description="Helical" evidence="1">
    <location>
        <begin position="30"/>
        <end position="51"/>
    </location>
</feature>
<keyword evidence="3" id="KW-1185">Reference proteome</keyword>
<organism evidence="2 3">
    <name type="scientific">Turneriella parva (strain ATCC BAA-1111 / DSM 21527 / NCTC 11395 / H)</name>
    <name type="common">Leptospira parva</name>
    <dbReference type="NCBI Taxonomy" id="869212"/>
    <lineage>
        <taxon>Bacteria</taxon>
        <taxon>Pseudomonadati</taxon>
        <taxon>Spirochaetota</taxon>
        <taxon>Spirochaetia</taxon>
        <taxon>Leptospirales</taxon>
        <taxon>Leptospiraceae</taxon>
        <taxon>Turneriella</taxon>
    </lineage>
</organism>
<protein>
    <recommendedName>
        <fullName evidence="4">HAMP domain-containing protein</fullName>
    </recommendedName>
</protein>
<keyword evidence="1" id="KW-1133">Transmembrane helix</keyword>
<reference evidence="2 3" key="1">
    <citation type="submission" date="2012-06" db="EMBL/GenBank/DDBJ databases">
        <title>The complete chromosome of genome of Turneriella parva DSM 21527.</title>
        <authorList>
            <consortium name="US DOE Joint Genome Institute (JGI-PGF)"/>
            <person name="Lucas S."/>
            <person name="Han J."/>
            <person name="Lapidus A."/>
            <person name="Bruce D."/>
            <person name="Goodwin L."/>
            <person name="Pitluck S."/>
            <person name="Peters L."/>
            <person name="Kyrpides N."/>
            <person name="Mavromatis K."/>
            <person name="Ivanova N."/>
            <person name="Mikhailova N."/>
            <person name="Chertkov O."/>
            <person name="Detter J.C."/>
            <person name="Tapia R."/>
            <person name="Han C."/>
            <person name="Land M."/>
            <person name="Hauser L."/>
            <person name="Markowitz V."/>
            <person name="Cheng J.-F."/>
            <person name="Hugenholtz P."/>
            <person name="Woyke T."/>
            <person name="Wu D."/>
            <person name="Gronow S."/>
            <person name="Wellnitz S."/>
            <person name="Brambilla E."/>
            <person name="Klenk H.-P."/>
            <person name="Eisen J.A."/>
        </authorList>
    </citation>
    <scope>NUCLEOTIDE SEQUENCE [LARGE SCALE GENOMIC DNA]</scope>
    <source>
        <strain evidence="3">ATCC BAA-1111 / DSM 21527 / NCTC 11395 / H</strain>
    </source>
</reference>
<feature type="transmembrane region" description="Helical" evidence="1">
    <location>
        <begin position="115"/>
        <end position="137"/>
    </location>
</feature>
<dbReference type="STRING" id="869212.Turpa_1074"/>
<gene>
    <name evidence="2" type="ordered locus">Turpa_1074</name>
</gene>
<evidence type="ECO:0000313" key="3">
    <source>
        <dbReference type="Proteomes" id="UP000006048"/>
    </source>
</evidence>
<proteinExistence type="predicted"/>
<accession>I4B366</accession>